<evidence type="ECO:0000313" key="1">
    <source>
        <dbReference type="EMBL" id="KAI0028312.1"/>
    </source>
</evidence>
<keyword evidence="2" id="KW-1185">Reference proteome</keyword>
<protein>
    <submittedName>
        <fullName evidence="1">Cytochrome P450</fullName>
    </submittedName>
</protein>
<organism evidence="1 2">
    <name type="scientific">Vararia minispora EC-137</name>
    <dbReference type="NCBI Taxonomy" id="1314806"/>
    <lineage>
        <taxon>Eukaryota</taxon>
        <taxon>Fungi</taxon>
        <taxon>Dikarya</taxon>
        <taxon>Basidiomycota</taxon>
        <taxon>Agaricomycotina</taxon>
        <taxon>Agaricomycetes</taxon>
        <taxon>Russulales</taxon>
        <taxon>Lachnocladiaceae</taxon>
        <taxon>Vararia</taxon>
    </lineage>
</organism>
<sequence>MFVYAFVTLFITTALFALYVLASRLVRQRSLWYVPGPASVSFLSGILSVWFGENALDFQEKTAERHGRIIGLTGFLGDRILYVTDTKALHDIFIKKPDYFEVHEGFRESTRLVFGGIGLLSANGDVHRKQRKLMNPAFSVDHMRRMMPVLQASTHKLLVRLDEAVRKGTKEVDVMDCSSRLALEFIGQAGLGHSFGAIEDDGYGNILNRFETTLGKLMMFGSLIPILTRFIPGHILRFIAESIPWPTLHEMLNITDVMQATSREIWEEKKRLFALGDKSVINEYGEGKDIMSILLNENLAASEEDRLADDELLPQINTFTLAATGTTATSLARILYLLALRPDVQGRLREELTQACDAKGEIGHDDLVNLPFLEAVCRETLRLHSSSRFNGFPTHTELFVPGGTMIVVSTVGVNRDKATWGPDAKEWKPERWLSPLPDSVAEARVPGVYANLLTFIGGSHACMLLICCGFSEVALSRLVPSFRFTPSKHEIVWRLGGSVTPSVKGSTTNAAELPLLVSPIARAAKDYA</sequence>
<name>A0ACB8Q9L0_9AGAM</name>
<evidence type="ECO:0000313" key="2">
    <source>
        <dbReference type="Proteomes" id="UP000814128"/>
    </source>
</evidence>
<dbReference type="EMBL" id="MU273765">
    <property type="protein sequence ID" value="KAI0028312.1"/>
    <property type="molecule type" value="Genomic_DNA"/>
</dbReference>
<comment type="caution">
    <text evidence="1">The sequence shown here is derived from an EMBL/GenBank/DDBJ whole genome shotgun (WGS) entry which is preliminary data.</text>
</comment>
<proteinExistence type="predicted"/>
<reference evidence="1" key="1">
    <citation type="submission" date="2021-02" db="EMBL/GenBank/DDBJ databases">
        <authorList>
            <consortium name="DOE Joint Genome Institute"/>
            <person name="Ahrendt S."/>
            <person name="Looney B.P."/>
            <person name="Miyauchi S."/>
            <person name="Morin E."/>
            <person name="Drula E."/>
            <person name="Courty P.E."/>
            <person name="Chicoki N."/>
            <person name="Fauchery L."/>
            <person name="Kohler A."/>
            <person name="Kuo A."/>
            <person name="Labutti K."/>
            <person name="Pangilinan J."/>
            <person name="Lipzen A."/>
            <person name="Riley R."/>
            <person name="Andreopoulos W."/>
            <person name="He G."/>
            <person name="Johnson J."/>
            <person name="Barry K.W."/>
            <person name="Grigoriev I.V."/>
            <person name="Nagy L."/>
            <person name="Hibbett D."/>
            <person name="Henrissat B."/>
            <person name="Matheny P.B."/>
            <person name="Labbe J."/>
            <person name="Martin F."/>
        </authorList>
    </citation>
    <scope>NUCLEOTIDE SEQUENCE</scope>
    <source>
        <strain evidence="1">EC-137</strain>
    </source>
</reference>
<reference evidence="1" key="2">
    <citation type="journal article" date="2022" name="New Phytol.">
        <title>Evolutionary transition to the ectomycorrhizal habit in the genomes of a hyperdiverse lineage of mushroom-forming fungi.</title>
        <authorList>
            <person name="Looney B."/>
            <person name="Miyauchi S."/>
            <person name="Morin E."/>
            <person name="Drula E."/>
            <person name="Courty P.E."/>
            <person name="Kohler A."/>
            <person name="Kuo A."/>
            <person name="LaButti K."/>
            <person name="Pangilinan J."/>
            <person name="Lipzen A."/>
            <person name="Riley R."/>
            <person name="Andreopoulos W."/>
            <person name="He G."/>
            <person name="Johnson J."/>
            <person name="Nolan M."/>
            <person name="Tritt A."/>
            <person name="Barry K.W."/>
            <person name="Grigoriev I.V."/>
            <person name="Nagy L.G."/>
            <person name="Hibbett D."/>
            <person name="Henrissat B."/>
            <person name="Matheny P.B."/>
            <person name="Labbe J."/>
            <person name="Martin F.M."/>
        </authorList>
    </citation>
    <scope>NUCLEOTIDE SEQUENCE</scope>
    <source>
        <strain evidence="1">EC-137</strain>
    </source>
</reference>
<accession>A0ACB8Q9L0</accession>
<dbReference type="Proteomes" id="UP000814128">
    <property type="component" value="Unassembled WGS sequence"/>
</dbReference>
<gene>
    <name evidence="1" type="ORF">K488DRAFT_73867</name>
</gene>